<evidence type="ECO:0000313" key="6">
    <source>
        <dbReference type="Proteomes" id="UP000006461"/>
    </source>
</evidence>
<evidence type="ECO:0000256" key="3">
    <source>
        <dbReference type="ARBA" id="ARBA00023163"/>
    </source>
</evidence>
<dbReference type="InterPro" id="IPR016032">
    <property type="entry name" value="Sig_transdc_resp-reg_C-effctor"/>
</dbReference>
<keyword evidence="3" id="KW-0804">Transcription</keyword>
<name>I4EWE0_MODI5</name>
<dbReference type="GO" id="GO:0006355">
    <property type="term" value="P:regulation of DNA-templated transcription"/>
    <property type="evidence" value="ECO:0007669"/>
    <property type="project" value="InterPro"/>
</dbReference>
<sequence>MQGPEGAAQLRTGRQALERADWESARSAYAAALGEDGDADARDGLAQAQWFLGRVPEAIALRERAFADHVQAGRCGEAARAAVWVAHQHLLGGHGSVARGWLARAERVMADVPLCAGHGWVAVERARQAATVRDQTAAASRALEVARVTGDADLEVLAISLLGRAEVRAGHREAGLRLLEEAMAAATAGRAQDVHTLGEAYCNLVVGCASAGEWTRAAEWCAHVEAFARASAITPLFGACRTVHAELLIAHGRWADAEQALQEALAVRTPHLPQVGAPTVASLAELRVQQGRLAEAGELLAGREEHPATLRALALLRLAEGRPRPAAALLERGLRAAPDDAVATGGLLSPLVHARLALADLPGARTAAAELAALGADTGIRLLDARARLADAAVELAAGRPREAAEPARRALRGFTGLQMPFDAAAARLALARAVAPDDRDTARDEAAAALAAFRDLGASRAADAAAAVLRECGDPAHRRDAGELSAREEEVLALVARGLSNAGIARTLVISEKTAGHHVSHILAKLGARNRAEAAAHAVRRRQPGGLLPG</sequence>
<dbReference type="PRINTS" id="PR00038">
    <property type="entry name" value="HTHLUXR"/>
</dbReference>
<feature type="domain" description="HTH luxR-type" evidence="4">
    <location>
        <begin position="478"/>
        <end position="543"/>
    </location>
</feature>
<dbReference type="GO" id="GO:0003677">
    <property type="term" value="F:DNA binding"/>
    <property type="evidence" value="ECO:0007669"/>
    <property type="project" value="UniProtKB-KW"/>
</dbReference>
<dbReference type="InterPro" id="IPR000792">
    <property type="entry name" value="Tscrpt_reg_LuxR_C"/>
</dbReference>
<keyword evidence="1" id="KW-0805">Transcription regulation</keyword>
<dbReference type="SMART" id="SM00421">
    <property type="entry name" value="HTH_LUXR"/>
    <property type="match status" value="1"/>
</dbReference>
<protein>
    <submittedName>
        <fullName evidence="5">Regulatory protein, LuxR</fullName>
    </submittedName>
</protein>
<dbReference type="Proteomes" id="UP000006461">
    <property type="component" value="Chromosome"/>
</dbReference>
<dbReference type="EMBL" id="FO203431">
    <property type="protein sequence ID" value="CCH87703.1"/>
    <property type="molecule type" value="Genomic_DNA"/>
</dbReference>
<dbReference type="eggNOG" id="COG2197">
    <property type="taxonomic scope" value="Bacteria"/>
</dbReference>
<organism evidence="5 6">
    <name type="scientific">Modestobacter italicus (strain DSM 44449 / CECT 9708 / BC 501)</name>
    <dbReference type="NCBI Taxonomy" id="2732864"/>
    <lineage>
        <taxon>Bacteria</taxon>
        <taxon>Bacillati</taxon>
        <taxon>Actinomycetota</taxon>
        <taxon>Actinomycetes</taxon>
        <taxon>Geodermatophilales</taxon>
        <taxon>Geodermatophilaceae</taxon>
        <taxon>Modestobacter</taxon>
    </lineage>
</organism>
<reference evidence="5 6" key="1">
    <citation type="journal article" date="2012" name="J. Bacteriol.">
        <title>Genome Sequence of Radiation-Resistant Modestobacter marinus Strain BC501, a Representative Actinobacterium That Thrives on Calcareous Stone Surfaces.</title>
        <authorList>
            <person name="Normand P."/>
            <person name="Gury J."/>
            <person name="Pujic P."/>
            <person name="Chouaia B."/>
            <person name="Crotti E."/>
            <person name="Brusetti L."/>
            <person name="Daffonchio D."/>
            <person name="Vacherie B."/>
            <person name="Barbe V."/>
            <person name="Medigue C."/>
            <person name="Calteau A."/>
            <person name="Ghodhbane-Gtari F."/>
            <person name="Essoussi I."/>
            <person name="Nouioui I."/>
            <person name="Abbassi-Ghozzi I."/>
            <person name="Gtari M."/>
        </authorList>
    </citation>
    <scope>NUCLEOTIDE SEQUENCE [LARGE SCALE GENOMIC DNA]</scope>
    <source>
        <strain evidence="6">BC 501</strain>
    </source>
</reference>
<dbReference type="OrthoDB" id="3691954at2"/>
<dbReference type="STRING" id="477641.MODMU_2271"/>
<evidence type="ECO:0000256" key="2">
    <source>
        <dbReference type="ARBA" id="ARBA00023125"/>
    </source>
</evidence>
<evidence type="ECO:0000313" key="5">
    <source>
        <dbReference type="EMBL" id="CCH87703.1"/>
    </source>
</evidence>
<dbReference type="SUPFAM" id="SSF48452">
    <property type="entry name" value="TPR-like"/>
    <property type="match status" value="1"/>
</dbReference>
<dbReference type="PROSITE" id="PS50043">
    <property type="entry name" value="HTH_LUXR_2"/>
    <property type="match status" value="1"/>
</dbReference>
<evidence type="ECO:0000259" key="4">
    <source>
        <dbReference type="PROSITE" id="PS50043"/>
    </source>
</evidence>
<dbReference type="Gene3D" id="1.25.40.10">
    <property type="entry name" value="Tetratricopeptide repeat domain"/>
    <property type="match status" value="1"/>
</dbReference>
<accession>I4EWE0</accession>
<dbReference type="PATRIC" id="fig|477641.3.peg.2159"/>
<dbReference type="CDD" id="cd06170">
    <property type="entry name" value="LuxR_C_like"/>
    <property type="match status" value="1"/>
</dbReference>
<dbReference type="HOGENOM" id="CLU_034929_0_0_11"/>
<dbReference type="OMA" id="SEWECAV"/>
<dbReference type="eggNOG" id="COG0457">
    <property type="taxonomic scope" value="Bacteria"/>
</dbReference>
<proteinExistence type="predicted"/>
<keyword evidence="2" id="KW-0238">DNA-binding</keyword>
<dbReference type="InterPro" id="IPR036388">
    <property type="entry name" value="WH-like_DNA-bd_sf"/>
</dbReference>
<dbReference type="PANTHER" id="PTHR44688">
    <property type="entry name" value="DNA-BINDING TRANSCRIPTIONAL ACTIVATOR DEVR_DOSR"/>
    <property type="match status" value="1"/>
</dbReference>
<dbReference type="PANTHER" id="PTHR44688:SF16">
    <property type="entry name" value="DNA-BINDING TRANSCRIPTIONAL ACTIVATOR DEVR_DOSR"/>
    <property type="match status" value="1"/>
</dbReference>
<dbReference type="SUPFAM" id="SSF46894">
    <property type="entry name" value="C-terminal effector domain of the bipartite response regulators"/>
    <property type="match status" value="1"/>
</dbReference>
<dbReference type="Pfam" id="PF00196">
    <property type="entry name" value="GerE"/>
    <property type="match status" value="1"/>
</dbReference>
<keyword evidence="6" id="KW-1185">Reference proteome</keyword>
<dbReference type="AlphaFoldDB" id="I4EWE0"/>
<dbReference type="Gene3D" id="1.10.10.10">
    <property type="entry name" value="Winged helix-like DNA-binding domain superfamily/Winged helix DNA-binding domain"/>
    <property type="match status" value="1"/>
</dbReference>
<dbReference type="InterPro" id="IPR011990">
    <property type="entry name" value="TPR-like_helical_dom_sf"/>
</dbReference>
<dbReference type="KEGG" id="mmar:MODMU_2271"/>
<gene>
    <name evidence="5" type="ordered locus">MODMU_2271</name>
</gene>
<evidence type="ECO:0000256" key="1">
    <source>
        <dbReference type="ARBA" id="ARBA00023015"/>
    </source>
</evidence>